<gene>
    <name evidence="8" type="ORF">MNBD_CHLOROFLEXI01-3377</name>
</gene>
<feature type="transmembrane region" description="Helical" evidence="7">
    <location>
        <begin position="321"/>
        <end position="344"/>
    </location>
</feature>
<organism evidence="8">
    <name type="scientific">hydrothermal vent metagenome</name>
    <dbReference type="NCBI Taxonomy" id="652676"/>
    <lineage>
        <taxon>unclassified sequences</taxon>
        <taxon>metagenomes</taxon>
        <taxon>ecological metagenomes</taxon>
    </lineage>
</organism>
<dbReference type="GO" id="GO:0022857">
    <property type="term" value="F:transmembrane transporter activity"/>
    <property type="evidence" value="ECO:0007669"/>
    <property type="project" value="InterPro"/>
</dbReference>
<dbReference type="InterPro" id="IPR011701">
    <property type="entry name" value="MFS"/>
</dbReference>
<feature type="transmembrane region" description="Helical" evidence="7">
    <location>
        <begin position="399"/>
        <end position="425"/>
    </location>
</feature>
<dbReference type="Pfam" id="PF07690">
    <property type="entry name" value="MFS_1"/>
    <property type="match status" value="1"/>
</dbReference>
<evidence type="ECO:0000256" key="7">
    <source>
        <dbReference type="SAM" id="Phobius"/>
    </source>
</evidence>
<dbReference type="AlphaFoldDB" id="A0A3B0VWG4"/>
<accession>A0A3B0VWG4</accession>
<keyword evidence="5 7" id="KW-1133">Transmembrane helix</keyword>
<dbReference type="PANTHER" id="PTHR43266">
    <property type="entry name" value="MACROLIDE-EFFLUX PROTEIN"/>
    <property type="match status" value="1"/>
</dbReference>
<comment type="subcellular location">
    <subcellularLocation>
        <location evidence="1">Cell membrane</location>
        <topology evidence="1">Multi-pass membrane protein</topology>
    </subcellularLocation>
</comment>
<dbReference type="PANTHER" id="PTHR43266:SF2">
    <property type="entry name" value="MAJOR FACILITATOR SUPERFAMILY (MFS) PROFILE DOMAIN-CONTAINING PROTEIN"/>
    <property type="match status" value="1"/>
</dbReference>
<evidence type="ECO:0000256" key="2">
    <source>
        <dbReference type="ARBA" id="ARBA00022448"/>
    </source>
</evidence>
<dbReference type="InterPro" id="IPR036259">
    <property type="entry name" value="MFS_trans_sf"/>
</dbReference>
<keyword evidence="2" id="KW-0813">Transport</keyword>
<keyword evidence="4 7" id="KW-0812">Transmembrane</keyword>
<feature type="transmembrane region" description="Helical" evidence="7">
    <location>
        <begin position="228"/>
        <end position="253"/>
    </location>
</feature>
<feature type="transmembrane region" description="Helical" evidence="7">
    <location>
        <begin position="295"/>
        <end position="315"/>
    </location>
</feature>
<sequence>MSKTFLTVWVGQFVSRIGTAMTRFALLIWAYQLTGSATTVALLGFFSFLPIILISPIAGVWVDRLDRRKVMIWTDLGAGLMTIVMLLLVQIGQLQIWHLYLAEALAGAFEAFQIPAYTAASSTLVSKDHYARANGLRAMADAGAQVIAPFAAGLLLLWLGISSVMMIDIVTFLAAIGTLIFVRFPKMKRADEGETAVSTSSRQAVSPFAKFNQEIQVGFRFIWQRRGLLGLLLIFTGLNFFASITYLSILPAMVLARSGSSGGELALASVQGTLGAAGVLGGLIMVAWGGTKRKVHGVLAGAAVSFLFGDLLFAIGQSLPIWLIASAASAIFIPIILSSNQTIWQAKVPLELQGRVFSVAAMVRQSLMPIGYLIGGVLADQWLEPAMMPSGSLALSLGWLVGTGSGSGMALMFLATAVLGCMMSLSGYLFPAIRHVETDLPDHDFQN</sequence>
<proteinExistence type="predicted"/>
<name>A0A3B0VWG4_9ZZZZ</name>
<keyword evidence="3" id="KW-1003">Cell membrane</keyword>
<evidence type="ECO:0000256" key="5">
    <source>
        <dbReference type="ARBA" id="ARBA00022989"/>
    </source>
</evidence>
<feature type="transmembrane region" description="Helical" evidence="7">
    <location>
        <begin position="40"/>
        <end position="63"/>
    </location>
</feature>
<feature type="transmembrane region" description="Helical" evidence="7">
    <location>
        <begin position="356"/>
        <end position="379"/>
    </location>
</feature>
<dbReference type="Gene3D" id="1.20.1250.20">
    <property type="entry name" value="MFS general substrate transporter like domains"/>
    <property type="match status" value="1"/>
</dbReference>
<dbReference type="CDD" id="cd06173">
    <property type="entry name" value="MFS_MefA_like"/>
    <property type="match status" value="1"/>
</dbReference>
<evidence type="ECO:0000313" key="8">
    <source>
        <dbReference type="EMBL" id="VAW42767.1"/>
    </source>
</evidence>
<feature type="transmembrane region" description="Helical" evidence="7">
    <location>
        <begin position="265"/>
        <end position="288"/>
    </location>
</feature>
<feature type="transmembrane region" description="Helical" evidence="7">
    <location>
        <begin position="70"/>
        <end position="91"/>
    </location>
</feature>
<evidence type="ECO:0000256" key="6">
    <source>
        <dbReference type="ARBA" id="ARBA00023136"/>
    </source>
</evidence>
<dbReference type="SUPFAM" id="SSF103473">
    <property type="entry name" value="MFS general substrate transporter"/>
    <property type="match status" value="1"/>
</dbReference>
<evidence type="ECO:0000256" key="3">
    <source>
        <dbReference type="ARBA" id="ARBA00022475"/>
    </source>
</evidence>
<dbReference type="GO" id="GO:0005886">
    <property type="term" value="C:plasma membrane"/>
    <property type="evidence" value="ECO:0007669"/>
    <property type="project" value="UniProtKB-SubCell"/>
</dbReference>
<keyword evidence="6 7" id="KW-0472">Membrane</keyword>
<protein>
    <submittedName>
        <fullName evidence="8">Uncharacterized MFS-type transporter</fullName>
    </submittedName>
</protein>
<reference evidence="8" key="1">
    <citation type="submission" date="2018-06" db="EMBL/GenBank/DDBJ databases">
        <authorList>
            <person name="Zhirakovskaya E."/>
        </authorList>
    </citation>
    <scope>NUCLEOTIDE SEQUENCE</scope>
</reference>
<dbReference type="EMBL" id="UOEU01000952">
    <property type="protein sequence ID" value="VAW42767.1"/>
    <property type="molecule type" value="Genomic_DNA"/>
</dbReference>
<feature type="transmembrane region" description="Helical" evidence="7">
    <location>
        <begin position="164"/>
        <end position="182"/>
    </location>
</feature>
<evidence type="ECO:0000256" key="1">
    <source>
        <dbReference type="ARBA" id="ARBA00004651"/>
    </source>
</evidence>
<evidence type="ECO:0000256" key="4">
    <source>
        <dbReference type="ARBA" id="ARBA00022692"/>
    </source>
</evidence>